<evidence type="ECO:0000256" key="3">
    <source>
        <dbReference type="ARBA" id="ARBA00023242"/>
    </source>
</evidence>
<dbReference type="InterPro" id="IPR039008">
    <property type="entry name" value="IF_rod_dom"/>
</dbReference>
<dbReference type="PROSITE" id="PS51842">
    <property type="entry name" value="IF_ROD_2"/>
    <property type="match status" value="1"/>
</dbReference>
<gene>
    <name evidence="10" type="ORF">AAG570_007683</name>
</gene>
<proteinExistence type="inferred from homology"/>
<dbReference type="SUPFAM" id="SSF74853">
    <property type="entry name" value="Lamin A/C globular tail domain"/>
    <property type="match status" value="1"/>
</dbReference>
<evidence type="ECO:0000259" key="8">
    <source>
        <dbReference type="PROSITE" id="PS51841"/>
    </source>
</evidence>
<evidence type="ECO:0008006" key="12">
    <source>
        <dbReference type="Google" id="ProtNLM"/>
    </source>
</evidence>
<dbReference type="GO" id="GO:0005200">
    <property type="term" value="F:structural constituent of cytoskeleton"/>
    <property type="evidence" value="ECO:0007669"/>
    <property type="project" value="UniProtKB-ARBA"/>
</dbReference>
<organism evidence="10 11">
    <name type="scientific">Ranatra chinensis</name>
    <dbReference type="NCBI Taxonomy" id="642074"/>
    <lineage>
        <taxon>Eukaryota</taxon>
        <taxon>Metazoa</taxon>
        <taxon>Ecdysozoa</taxon>
        <taxon>Arthropoda</taxon>
        <taxon>Hexapoda</taxon>
        <taxon>Insecta</taxon>
        <taxon>Pterygota</taxon>
        <taxon>Neoptera</taxon>
        <taxon>Paraneoptera</taxon>
        <taxon>Hemiptera</taxon>
        <taxon>Heteroptera</taxon>
        <taxon>Panheteroptera</taxon>
        <taxon>Nepomorpha</taxon>
        <taxon>Nepidae</taxon>
        <taxon>Ranatrinae</taxon>
        <taxon>Ranatra</taxon>
    </lineage>
</organism>
<feature type="region of interest" description="Disordered" evidence="7">
    <location>
        <begin position="272"/>
        <end position="315"/>
    </location>
</feature>
<dbReference type="GO" id="GO:0030833">
    <property type="term" value="P:regulation of actin filament polymerization"/>
    <property type="evidence" value="ECO:0007669"/>
    <property type="project" value="UniProtKB-ARBA"/>
</dbReference>
<dbReference type="Gene3D" id="1.20.5.1160">
    <property type="entry name" value="Vasodilator-stimulated phosphoprotein"/>
    <property type="match status" value="1"/>
</dbReference>
<feature type="non-terminal residue" evidence="10">
    <location>
        <position position="1"/>
    </location>
</feature>
<evidence type="ECO:0000313" key="10">
    <source>
        <dbReference type="EMBL" id="KAL1114859.1"/>
    </source>
</evidence>
<evidence type="ECO:0000256" key="1">
    <source>
        <dbReference type="ARBA" id="ARBA00022754"/>
    </source>
</evidence>
<evidence type="ECO:0000256" key="4">
    <source>
        <dbReference type="ARBA" id="ARBA00024186"/>
    </source>
</evidence>
<dbReference type="EMBL" id="JBFDAA010000021">
    <property type="protein sequence ID" value="KAL1114859.1"/>
    <property type="molecule type" value="Genomic_DNA"/>
</dbReference>
<dbReference type="InterPro" id="IPR036415">
    <property type="entry name" value="Lamin_tail_dom_sf"/>
</dbReference>
<feature type="compositionally biased region" description="Polar residues" evidence="7">
    <location>
        <begin position="272"/>
        <end position="281"/>
    </location>
</feature>
<comment type="caution">
    <text evidence="10">The sequence shown here is derived from an EMBL/GenBank/DDBJ whole genome shotgun (WGS) entry which is preliminary data.</text>
</comment>
<accession>A0ABD0YCT0</accession>
<keyword evidence="3" id="KW-0539">Nucleus</keyword>
<dbReference type="FunFam" id="1.20.5.170:FF:000058">
    <property type="entry name" value="Intermediate filament protein B"/>
    <property type="match status" value="1"/>
</dbReference>
<dbReference type="Pfam" id="PF00932">
    <property type="entry name" value="LTD"/>
    <property type="match status" value="1"/>
</dbReference>
<evidence type="ECO:0000256" key="6">
    <source>
        <dbReference type="SAM" id="Coils"/>
    </source>
</evidence>
<dbReference type="InterPro" id="IPR001322">
    <property type="entry name" value="Lamin_tail_dom"/>
</dbReference>
<keyword evidence="11" id="KW-1185">Reference proteome</keyword>
<dbReference type="InterPro" id="IPR018039">
    <property type="entry name" value="IF_conserved"/>
</dbReference>
<evidence type="ECO:0000313" key="11">
    <source>
        <dbReference type="Proteomes" id="UP001558652"/>
    </source>
</evidence>
<dbReference type="Gene3D" id="1.20.5.170">
    <property type="match status" value="1"/>
</dbReference>
<feature type="compositionally biased region" description="Low complexity" evidence="7">
    <location>
        <begin position="306"/>
        <end position="315"/>
    </location>
</feature>
<dbReference type="GO" id="GO:0031507">
    <property type="term" value="P:heterochromatin formation"/>
    <property type="evidence" value="ECO:0007669"/>
    <property type="project" value="UniProtKB-ARBA"/>
</dbReference>
<reference evidence="10 11" key="1">
    <citation type="submission" date="2024-07" db="EMBL/GenBank/DDBJ databases">
        <title>Chromosome-level genome assembly of the water stick insect Ranatra chinensis (Heteroptera: Nepidae).</title>
        <authorList>
            <person name="Liu X."/>
        </authorList>
    </citation>
    <scope>NUCLEOTIDE SEQUENCE [LARGE SCALE GENOMIC DNA]</scope>
    <source>
        <strain evidence="10">Cailab_2021Rc</strain>
        <tissue evidence="10">Muscle</tissue>
    </source>
</reference>
<evidence type="ECO:0000256" key="5">
    <source>
        <dbReference type="RuleBase" id="RU000685"/>
    </source>
</evidence>
<dbReference type="GO" id="GO:0007112">
    <property type="term" value="P:male meiosis cytokinesis"/>
    <property type="evidence" value="ECO:0007669"/>
    <property type="project" value="UniProtKB-ARBA"/>
</dbReference>
<comment type="subcellular location">
    <subcellularLocation>
        <location evidence="4">Nucleus lamina</location>
    </subcellularLocation>
</comment>
<dbReference type="GO" id="GO:0005638">
    <property type="term" value="C:lamin filament"/>
    <property type="evidence" value="ECO:0007669"/>
    <property type="project" value="UniProtKB-ARBA"/>
</dbReference>
<dbReference type="Proteomes" id="UP001558652">
    <property type="component" value="Unassembled WGS sequence"/>
</dbReference>
<comment type="similarity">
    <text evidence="5">Belongs to the intermediate filament family.</text>
</comment>
<dbReference type="PROSITE" id="PS51841">
    <property type="entry name" value="LTD"/>
    <property type="match status" value="1"/>
</dbReference>
<feature type="coiled-coil region" evidence="6">
    <location>
        <begin position="124"/>
        <end position="247"/>
    </location>
</feature>
<evidence type="ECO:0000256" key="2">
    <source>
        <dbReference type="ARBA" id="ARBA00023054"/>
    </source>
</evidence>
<evidence type="ECO:0000259" key="9">
    <source>
        <dbReference type="PROSITE" id="PS51842"/>
    </source>
</evidence>
<dbReference type="PROSITE" id="PS00226">
    <property type="entry name" value="IF_ROD_1"/>
    <property type="match status" value="1"/>
</dbReference>
<feature type="domain" description="LTD" evidence="8">
    <location>
        <begin position="307"/>
        <end position="423"/>
    </location>
</feature>
<dbReference type="SUPFAM" id="SSF64593">
    <property type="entry name" value="Intermediate filament protein, coiled coil region"/>
    <property type="match status" value="1"/>
</dbReference>
<name>A0ABD0YCT0_9HEMI</name>
<dbReference type="GO" id="GO:0051664">
    <property type="term" value="P:nuclear pore localization"/>
    <property type="evidence" value="ECO:0007669"/>
    <property type="project" value="UniProtKB-ARBA"/>
</dbReference>
<dbReference type="AlphaFoldDB" id="A0ABD0YCT0"/>
<dbReference type="Gene3D" id="2.60.40.1260">
    <property type="entry name" value="Lamin Tail domain"/>
    <property type="match status" value="1"/>
</dbReference>
<evidence type="ECO:0000256" key="7">
    <source>
        <dbReference type="SAM" id="MobiDB-lite"/>
    </source>
</evidence>
<protein>
    <recommendedName>
        <fullName evidence="12">Lamin</fullName>
    </recommendedName>
</protein>
<keyword evidence="1 5" id="KW-0403">Intermediate filament</keyword>
<feature type="domain" description="IF rod" evidence="9">
    <location>
        <begin position="1"/>
        <end position="269"/>
    </location>
</feature>
<dbReference type="PANTHER" id="PTHR45721">
    <property type="entry name" value="LAMIN DM0-RELATED"/>
    <property type="match status" value="1"/>
</dbReference>
<dbReference type="PANTHER" id="PTHR45721:SF11">
    <property type="entry name" value="LAMIN DM0-RELATED"/>
    <property type="match status" value="1"/>
</dbReference>
<dbReference type="SMART" id="SM01391">
    <property type="entry name" value="Filament"/>
    <property type="match status" value="1"/>
</dbReference>
<feature type="coiled-coil region" evidence="6">
    <location>
        <begin position="23"/>
        <end position="92"/>
    </location>
</feature>
<keyword evidence="2 6" id="KW-0175">Coiled coil</keyword>
<dbReference type="Pfam" id="PF00038">
    <property type="entry name" value="Filament"/>
    <property type="match status" value="1"/>
</dbReference>
<sequence length="426" mass="49264">SLENKNKELSLIQTSYSVNESRLSDITAKYNQLQQERKKLADENKNLEKERNKLATQLSEARKFLEEETLLRVDLENSIQSVREELAFKEQVHEQQLLESRTKKQVEISEIDGRLSQEYEERLYQSLQDIRDQYEIDLKNNKDEIKLLYEEKIRSLASQLARNSNAASMAIDEMRQMQLRSSDMTNRVAELEAENNAKNQRLRELEKLLEAERSRYIGEFSKLDGEITRLREEMARQVQDYQELMDIKVALDLEISAYRKLLEGEEARLNITPMTSPASRSSPRKGSVARGKRKRTLLEENEESASTDFTTSSSSKGDIEISEVCTDGRFVKIINKGSKEMALSGWQLIRKAGDATIVFKFPRTAKIEPGNSVCVWSSDVADQIHEPPENIVMKNQKWLVADHMTTTLYNTAGEVRHFYNRLFAHK</sequence>